<comment type="similarity">
    <text evidence="2">Belongs to the tryptophan 2-monooxygenase family.</text>
</comment>
<dbReference type="GO" id="GO:0009851">
    <property type="term" value="P:auxin biosynthetic process"/>
    <property type="evidence" value="ECO:0007669"/>
    <property type="project" value="UniProtKB-KW"/>
</dbReference>
<dbReference type="Pfam" id="PF01593">
    <property type="entry name" value="Amino_oxidase"/>
    <property type="match status" value="1"/>
</dbReference>
<evidence type="ECO:0000313" key="8">
    <source>
        <dbReference type="EMBL" id="PTM89149.1"/>
    </source>
</evidence>
<evidence type="ECO:0000313" key="9">
    <source>
        <dbReference type="Proteomes" id="UP000241247"/>
    </source>
</evidence>
<dbReference type="InterPro" id="IPR050281">
    <property type="entry name" value="Flavin_monoamine_oxidase"/>
</dbReference>
<dbReference type="EC" id="1.13.12.3" evidence="3"/>
<evidence type="ECO:0000256" key="1">
    <source>
        <dbReference type="ARBA" id="ARBA00004814"/>
    </source>
</evidence>
<comment type="caution">
    <text evidence="8">The sequence shown here is derived from an EMBL/GenBank/DDBJ whole genome shotgun (WGS) entry which is preliminary data.</text>
</comment>
<dbReference type="AlphaFoldDB" id="A0A2T5AR17"/>
<feature type="domain" description="Amine oxidase" evidence="7">
    <location>
        <begin position="10"/>
        <end position="401"/>
    </location>
</feature>
<dbReference type="InterPro" id="IPR002937">
    <property type="entry name" value="Amino_oxidase"/>
</dbReference>
<keyword evidence="9" id="KW-1185">Reference proteome</keyword>
<sequence length="405" mass="44002">MKFLVAGGGLAGLNAAWELKKKGHEVILLEANSRVGGRCWSEELPNGEIIEHGGEFISVFDHTIRAICAEFRLPIVGLGIPFDRRHQVDGSFPKSEELTETMAKMSDAAARLVKNGYGASLRDVAREAFGPDYESLPYCQKLFATTTCDPDLINGYAVAGKMQREGYEYVEHRGRVKQGNDAIAKEIERRLGDSVRLNMPVTRVTNTDAVVTMETANGESFSADRAIIAVPLPILQQLIDTLDLPADMVKAIKGRQMGAAAKLNIMVSGDAPPRGVQAPNAPWWSWTTADNGGDKQRGALTAYAGGKKTMSTLSLENGAQVWLEKVRNYRTDVTVSDDYILTNWAEQPFTKGAYSMPGLDWEPELDGVFNQAAGNIAFAGEHTHFASLNGALESGARAAKLLTLI</sequence>
<evidence type="ECO:0000256" key="6">
    <source>
        <dbReference type="ARBA" id="ARBA00047321"/>
    </source>
</evidence>
<dbReference type="PANTHER" id="PTHR10742">
    <property type="entry name" value="FLAVIN MONOAMINE OXIDASE"/>
    <property type="match status" value="1"/>
</dbReference>
<dbReference type="EMBL" id="PZZZ01000011">
    <property type="protein sequence ID" value="PTM89149.1"/>
    <property type="molecule type" value="Genomic_DNA"/>
</dbReference>
<dbReference type="GO" id="GO:0050361">
    <property type="term" value="F:tryptophan 2-monooxygenase activity"/>
    <property type="evidence" value="ECO:0007669"/>
    <property type="project" value="UniProtKB-EC"/>
</dbReference>
<gene>
    <name evidence="8" type="ORF">C7449_11143</name>
</gene>
<evidence type="ECO:0000256" key="5">
    <source>
        <dbReference type="ARBA" id="ARBA00023070"/>
    </source>
</evidence>
<reference evidence="8 9" key="1">
    <citation type="submission" date="2018-04" db="EMBL/GenBank/DDBJ databases">
        <title>Genomic Encyclopedia of Type Strains, Phase IV (KMG-IV): sequencing the most valuable type-strain genomes for metagenomic binning, comparative biology and taxonomic classification.</title>
        <authorList>
            <person name="Goeker M."/>
        </authorList>
    </citation>
    <scope>NUCLEOTIDE SEQUENCE [LARGE SCALE GENOMIC DNA]</scope>
    <source>
        <strain evidence="8 9">DSM 7138</strain>
    </source>
</reference>
<name>A0A2T5AR17_MYCDI</name>
<evidence type="ECO:0000256" key="2">
    <source>
        <dbReference type="ARBA" id="ARBA00005833"/>
    </source>
</evidence>
<evidence type="ECO:0000256" key="4">
    <source>
        <dbReference type="ARBA" id="ARBA00017871"/>
    </source>
</evidence>
<keyword evidence="5" id="KW-0073">Auxin biosynthesis</keyword>
<evidence type="ECO:0000256" key="3">
    <source>
        <dbReference type="ARBA" id="ARBA00012535"/>
    </source>
</evidence>
<protein>
    <recommendedName>
        <fullName evidence="4">Tryptophan 2-monooxygenase</fullName>
        <ecNumber evidence="3">1.13.12.3</ecNumber>
    </recommendedName>
</protein>
<comment type="catalytic activity">
    <reaction evidence="6">
        <text>L-tryptophan + O2 = indole-3-acetamide + CO2 + H2O</text>
        <dbReference type="Rhea" id="RHEA:16165"/>
        <dbReference type="ChEBI" id="CHEBI:15377"/>
        <dbReference type="ChEBI" id="CHEBI:15379"/>
        <dbReference type="ChEBI" id="CHEBI:16031"/>
        <dbReference type="ChEBI" id="CHEBI:16526"/>
        <dbReference type="ChEBI" id="CHEBI:57912"/>
        <dbReference type="EC" id="1.13.12.3"/>
    </reaction>
</comment>
<proteinExistence type="inferred from homology"/>
<evidence type="ECO:0000259" key="7">
    <source>
        <dbReference type="Pfam" id="PF01593"/>
    </source>
</evidence>
<dbReference type="Proteomes" id="UP000241247">
    <property type="component" value="Unassembled WGS sequence"/>
</dbReference>
<dbReference type="OrthoDB" id="337830at2"/>
<dbReference type="Gene3D" id="3.50.50.60">
    <property type="entry name" value="FAD/NAD(P)-binding domain"/>
    <property type="match status" value="1"/>
</dbReference>
<dbReference type="PANTHER" id="PTHR10742:SF410">
    <property type="entry name" value="LYSINE-SPECIFIC HISTONE DEMETHYLASE 2"/>
    <property type="match status" value="1"/>
</dbReference>
<dbReference type="SUPFAM" id="SSF51905">
    <property type="entry name" value="FAD/NAD(P)-binding domain"/>
    <property type="match status" value="1"/>
</dbReference>
<organism evidence="8 9">
    <name type="scientific">Mycoplana dimorpha</name>
    <dbReference type="NCBI Taxonomy" id="28320"/>
    <lineage>
        <taxon>Bacteria</taxon>
        <taxon>Pseudomonadati</taxon>
        <taxon>Pseudomonadota</taxon>
        <taxon>Alphaproteobacteria</taxon>
        <taxon>Hyphomicrobiales</taxon>
        <taxon>Rhizobiaceae</taxon>
        <taxon>Mycoplana</taxon>
    </lineage>
</organism>
<comment type="pathway">
    <text evidence="1">Plant hormone metabolism; auxin biosynthesis.</text>
</comment>
<accession>A0A2T5AR17</accession>
<dbReference type="InterPro" id="IPR036188">
    <property type="entry name" value="FAD/NAD-bd_sf"/>
</dbReference>
<dbReference type="RefSeq" id="WP_108004777.1">
    <property type="nucleotide sequence ID" value="NZ_JBHEEX010000018.1"/>
</dbReference>
<dbReference type="SUPFAM" id="SSF54373">
    <property type="entry name" value="FAD-linked reductases, C-terminal domain"/>
    <property type="match status" value="1"/>
</dbReference>